<accession>A0A0D8Y8A0</accession>
<dbReference type="Proteomes" id="UP000053766">
    <property type="component" value="Unassembled WGS sequence"/>
</dbReference>
<feature type="domain" description="EGF-like" evidence="6">
    <location>
        <begin position="29"/>
        <end position="59"/>
    </location>
</feature>
<dbReference type="Pfam" id="PF00053">
    <property type="entry name" value="EGF_laminin"/>
    <property type="match status" value="1"/>
</dbReference>
<protein>
    <submittedName>
        <fullName evidence="7">EGF-like domain protein</fullName>
    </submittedName>
</protein>
<keyword evidence="4 5" id="KW-1015">Disulfide bond</keyword>
<dbReference type="Gene3D" id="2.170.300.10">
    <property type="entry name" value="Tie2 ligand-binding domain superfamily"/>
    <property type="match status" value="1"/>
</dbReference>
<dbReference type="FunFam" id="2.170.300.10:FF:000041">
    <property type="entry name" value="Tyrosine protein kinase receptor tie-1, putative"/>
    <property type="match status" value="1"/>
</dbReference>
<reference evidence="8" key="2">
    <citation type="journal article" date="2016" name="Sci. Rep.">
        <title>Dictyocaulus viviparus genome, variome and transcriptome elucidate lungworm biology and support future intervention.</title>
        <authorList>
            <person name="McNulty S.N."/>
            <person name="Strube C."/>
            <person name="Rosa B.A."/>
            <person name="Martin J.C."/>
            <person name="Tyagi R."/>
            <person name="Choi Y.J."/>
            <person name="Wang Q."/>
            <person name="Hallsworth Pepin K."/>
            <person name="Zhang X."/>
            <person name="Ozersky P."/>
            <person name="Wilson R.K."/>
            <person name="Sternberg P.W."/>
            <person name="Gasser R.B."/>
            <person name="Mitreva M."/>
        </authorList>
    </citation>
    <scope>NUCLEOTIDE SEQUENCE [LARGE SCALE GENOMIC DNA]</scope>
    <source>
        <strain evidence="8">HannoverDv2000</strain>
    </source>
</reference>
<dbReference type="SMART" id="SM00180">
    <property type="entry name" value="EGF_Lam"/>
    <property type="match status" value="2"/>
</dbReference>
<sequence length="167" mass="18741">MSWRSLWTKLYGKMRVSKWRKGKFGANCNFECACKNGATCDAVNGRCICAAGFTGPTCEDTCSTGFYGLNCSKSCDCLNNNMCDPITGKCLCVGWMGEKCERGCPKGYYGPMSIINILVRTCYFEMNLKWVKYVLLMGIGAYSKTENRRVFRLIQLATDFSAKKCMK</sequence>
<dbReference type="SMART" id="SM00181">
    <property type="entry name" value="EGF"/>
    <property type="match status" value="2"/>
</dbReference>
<evidence type="ECO:0000256" key="2">
    <source>
        <dbReference type="ARBA" id="ARBA00022729"/>
    </source>
</evidence>
<keyword evidence="3" id="KW-0677">Repeat</keyword>
<dbReference type="PROSITE" id="PS00022">
    <property type="entry name" value="EGF_1"/>
    <property type="match status" value="1"/>
</dbReference>
<dbReference type="OrthoDB" id="18487at2759"/>
<reference evidence="7 8" key="1">
    <citation type="submission" date="2013-11" db="EMBL/GenBank/DDBJ databases">
        <title>Draft genome of the bovine lungworm Dictyocaulus viviparus.</title>
        <authorList>
            <person name="Mitreva M."/>
        </authorList>
    </citation>
    <scope>NUCLEOTIDE SEQUENCE [LARGE SCALE GENOMIC DNA]</scope>
    <source>
        <strain evidence="7 8">HannoverDv2000</strain>
    </source>
</reference>
<proteinExistence type="predicted"/>
<gene>
    <name evidence="7" type="ORF">DICVIV_01404</name>
</gene>
<evidence type="ECO:0000313" key="8">
    <source>
        <dbReference type="Proteomes" id="UP000053766"/>
    </source>
</evidence>
<dbReference type="EMBL" id="KN716165">
    <property type="protein sequence ID" value="KJH52427.1"/>
    <property type="molecule type" value="Genomic_DNA"/>
</dbReference>
<keyword evidence="8" id="KW-1185">Reference proteome</keyword>
<dbReference type="GO" id="GO:0005044">
    <property type="term" value="F:scavenger receptor activity"/>
    <property type="evidence" value="ECO:0007669"/>
    <property type="project" value="InterPro"/>
</dbReference>
<name>A0A0D8Y8A0_DICVI</name>
<dbReference type="AlphaFoldDB" id="A0A0D8Y8A0"/>
<dbReference type="InterPro" id="IPR002049">
    <property type="entry name" value="LE_dom"/>
</dbReference>
<dbReference type="CDD" id="cd00055">
    <property type="entry name" value="EGF_Lam"/>
    <property type="match status" value="1"/>
</dbReference>
<evidence type="ECO:0000259" key="6">
    <source>
        <dbReference type="PROSITE" id="PS50026"/>
    </source>
</evidence>
<feature type="disulfide bond" evidence="5">
    <location>
        <begin position="49"/>
        <end position="58"/>
    </location>
</feature>
<keyword evidence="1 5" id="KW-0245">EGF-like domain</keyword>
<evidence type="ECO:0000256" key="3">
    <source>
        <dbReference type="ARBA" id="ARBA00022737"/>
    </source>
</evidence>
<dbReference type="InterPro" id="IPR042635">
    <property type="entry name" value="MEGF10/SREC1/2-like"/>
</dbReference>
<dbReference type="PANTHER" id="PTHR24043:SF8">
    <property type="entry name" value="EGF-LIKE DOMAIN-CONTAINING PROTEIN"/>
    <property type="match status" value="1"/>
</dbReference>
<dbReference type="STRING" id="29172.A0A0D8Y8A0"/>
<keyword evidence="2" id="KW-0732">Signal</keyword>
<evidence type="ECO:0000313" key="7">
    <source>
        <dbReference type="EMBL" id="KJH52427.1"/>
    </source>
</evidence>
<evidence type="ECO:0000256" key="5">
    <source>
        <dbReference type="PROSITE-ProRule" id="PRU00076"/>
    </source>
</evidence>
<organism evidence="7 8">
    <name type="scientific">Dictyocaulus viviparus</name>
    <name type="common">Bovine lungworm</name>
    <dbReference type="NCBI Taxonomy" id="29172"/>
    <lineage>
        <taxon>Eukaryota</taxon>
        <taxon>Metazoa</taxon>
        <taxon>Ecdysozoa</taxon>
        <taxon>Nematoda</taxon>
        <taxon>Chromadorea</taxon>
        <taxon>Rhabditida</taxon>
        <taxon>Rhabditina</taxon>
        <taxon>Rhabditomorpha</taxon>
        <taxon>Strongyloidea</taxon>
        <taxon>Metastrongylidae</taxon>
        <taxon>Dictyocaulus</taxon>
    </lineage>
</organism>
<evidence type="ECO:0000256" key="4">
    <source>
        <dbReference type="ARBA" id="ARBA00023157"/>
    </source>
</evidence>
<evidence type="ECO:0000256" key="1">
    <source>
        <dbReference type="ARBA" id="ARBA00022536"/>
    </source>
</evidence>
<dbReference type="PANTHER" id="PTHR24043">
    <property type="entry name" value="SCAVENGER RECEPTOR CLASS F"/>
    <property type="match status" value="1"/>
</dbReference>
<dbReference type="InterPro" id="IPR000742">
    <property type="entry name" value="EGF"/>
</dbReference>
<dbReference type="PROSITE" id="PS50026">
    <property type="entry name" value="EGF_3"/>
    <property type="match status" value="1"/>
</dbReference>
<comment type="caution">
    <text evidence="5">Lacks conserved residue(s) required for the propagation of feature annotation.</text>
</comment>